<dbReference type="Proteomes" id="UP000319130">
    <property type="component" value="Unassembled WGS sequence"/>
</dbReference>
<protein>
    <submittedName>
        <fullName evidence="2">DUF362 domain-containing protein</fullName>
    </submittedName>
</protein>
<organism evidence="2 3">
    <name type="scientific">Aerophobetes bacterium</name>
    <dbReference type="NCBI Taxonomy" id="2030807"/>
    <lineage>
        <taxon>Bacteria</taxon>
        <taxon>Candidatus Aerophobota</taxon>
    </lineage>
</organism>
<evidence type="ECO:0000313" key="2">
    <source>
        <dbReference type="EMBL" id="TET63179.1"/>
    </source>
</evidence>
<sequence>MLKSVVSITRTRPNPNPKEIERAVRRGINLVGGMEDIVSRGDLVLINPSWVAPPADPESAVITHPEVTKTVADMVKEVGAEPVIAESSAVGVDTEEIIENSGYNDLRNRGYRVVDLKKTRKVTIPIDDGYVLKEVETFELAVQAHAIIGVPKLKTHDQTEMTCSLKKMKGLETDKDKRRMHQVDLFRGISDINTVFKPALTVVDAILCQEGLGPVFGRPLEMDLVVVGKDPVSVDSICSQIMGYDPKEVLVTKFAAQRGLGNMDNEFIEVVGERLEKVRRRFIRSIEDDPVQVEGFSLIHGGVTCTGCRNTVMSALVDMRREAQLKYLPGVTVITGDPPIPEGTSKDSIVAVGQCVPLKKRRERFVTGCPPNNVFVVQAIIGGRDKVKPS</sequence>
<evidence type="ECO:0000313" key="3">
    <source>
        <dbReference type="Proteomes" id="UP000319130"/>
    </source>
</evidence>
<accession>A0A523W8L3</accession>
<name>A0A523W8L3_UNCAE</name>
<evidence type="ECO:0000259" key="1">
    <source>
        <dbReference type="Pfam" id="PF04015"/>
    </source>
</evidence>
<gene>
    <name evidence="2" type="ORF">E3J48_02885</name>
</gene>
<proteinExistence type="predicted"/>
<feature type="domain" description="DUF362" evidence="1">
    <location>
        <begin position="44"/>
        <end position="239"/>
    </location>
</feature>
<comment type="caution">
    <text evidence="2">The sequence shown here is derived from an EMBL/GenBank/DDBJ whole genome shotgun (WGS) entry which is preliminary data.</text>
</comment>
<dbReference type="InterPro" id="IPR007160">
    <property type="entry name" value="DUF362"/>
</dbReference>
<dbReference type="EMBL" id="SOIZ01000120">
    <property type="protein sequence ID" value="TET63179.1"/>
    <property type="molecule type" value="Genomic_DNA"/>
</dbReference>
<reference evidence="2 3" key="1">
    <citation type="submission" date="2019-03" db="EMBL/GenBank/DDBJ databases">
        <title>Metabolic potential of uncultured bacteria and archaea associated with petroleum seepage in deep-sea sediments.</title>
        <authorList>
            <person name="Dong X."/>
            <person name="Hubert C."/>
        </authorList>
    </citation>
    <scope>NUCLEOTIDE SEQUENCE [LARGE SCALE GENOMIC DNA]</scope>
    <source>
        <strain evidence="2">E29_bin52</strain>
    </source>
</reference>
<dbReference type="AlphaFoldDB" id="A0A523W8L3"/>
<dbReference type="Pfam" id="PF04015">
    <property type="entry name" value="DUF362"/>
    <property type="match status" value="1"/>
</dbReference>